<evidence type="ECO:0000256" key="3">
    <source>
        <dbReference type="ARBA" id="ARBA00023163"/>
    </source>
</evidence>
<dbReference type="RefSeq" id="WP_203000234.1">
    <property type="nucleotide sequence ID" value="NZ_JAEMEF010000006.1"/>
</dbReference>
<gene>
    <name evidence="6" type="ORF">JAO71_08510</name>
</gene>
<keyword evidence="7" id="KW-1185">Reference proteome</keyword>
<keyword evidence="3" id="KW-0804">Transcription</keyword>
<protein>
    <submittedName>
        <fullName evidence="6">Response regulator transcription factor</fullName>
    </submittedName>
</protein>
<evidence type="ECO:0000313" key="6">
    <source>
        <dbReference type="EMBL" id="MBL7559843.1"/>
    </source>
</evidence>
<dbReference type="PROSITE" id="PS50110">
    <property type="entry name" value="RESPONSE_REGULATORY"/>
    <property type="match status" value="1"/>
</dbReference>
<reference evidence="6 7" key="1">
    <citation type="submission" date="2020-12" db="EMBL/GenBank/DDBJ databases">
        <title>Olleya sediminilitoris sp. nov., isolated from a tidal flat.</title>
        <authorList>
            <person name="Park S."/>
            <person name="Yoon J.-H."/>
        </authorList>
    </citation>
    <scope>NUCLEOTIDE SEQUENCE [LARGE SCALE GENOMIC DNA]</scope>
    <source>
        <strain evidence="6 7">YSTF-M6</strain>
    </source>
</reference>
<dbReference type="Proteomes" id="UP000605013">
    <property type="component" value="Unassembled WGS sequence"/>
</dbReference>
<sequence length="221" mass="25050">MFKNVLVSDDLLSINQGVLTILETLNINKVQEVQYCDDAYLKIKKSILDNQPIDLLITDLSYKKDHRDQKLNSGEDLIMALYNEYPKLNVIVYSIEDRLQKVRTLVNKYNAKAYVCKGRKGLVELSKAIETVYAGEKYLSPQIQSALSSKSNIEITDFDIELLQQLSCGLSQDDISKFLKTNNISPFSLSSVEKKINKLKIQFEANNTIHLVSIAKDLGLI</sequence>
<accession>A0ABS1WL56</accession>
<keyword evidence="4" id="KW-0597">Phosphoprotein</keyword>
<proteinExistence type="predicted"/>
<name>A0ABS1WL56_9FLAO</name>
<keyword evidence="1" id="KW-0805">Transcription regulation</keyword>
<evidence type="ECO:0000259" key="5">
    <source>
        <dbReference type="PROSITE" id="PS50110"/>
    </source>
</evidence>
<dbReference type="InterPro" id="IPR039420">
    <property type="entry name" value="WalR-like"/>
</dbReference>
<feature type="domain" description="Response regulatory" evidence="5">
    <location>
        <begin position="4"/>
        <end position="132"/>
    </location>
</feature>
<evidence type="ECO:0000256" key="2">
    <source>
        <dbReference type="ARBA" id="ARBA00023125"/>
    </source>
</evidence>
<evidence type="ECO:0000256" key="1">
    <source>
        <dbReference type="ARBA" id="ARBA00023015"/>
    </source>
</evidence>
<feature type="modified residue" description="4-aspartylphosphate" evidence="4">
    <location>
        <position position="59"/>
    </location>
</feature>
<keyword evidence="2" id="KW-0238">DNA-binding</keyword>
<organism evidence="6 7">
    <name type="scientific">Olleya sediminilitoris</name>
    <dbReference type="NCBI Taxonomy" id="2795739"/>
    <lineage>
        <taxon>Bacteria</taxon>
        <taxon>Pseudomonadati</taxon>
        <taxon>Bacteroidota</taxon>
        <taxon>Flavobacteriia</taxon>
        <taxon>Flavobacteriales</taxon>
        <taxon>Flavobacteriaceae</taxon>
    </lineage>
</organism>
<dbReference type="EMBL" id="JAEMEF010000006">
    <property type="protein sequence ID" value="MBL7559843.1"/>
    <property type="molecule type" value="Genomic_DNA"/>
</dbReference>
<dbReference type="SUPFAM" id="SSF52172">
    <property type="entry name" value="CheY-like"/>
    <property type="match status" value="1"/>
</dbReference>
<comment type="caution">
    <text evidence="6">The sequence shown here is derived from an EMBL/GenBank/DDBJ whole genome shotgun (WGS) entry which is preliminary data.</text>
</comment>
<evidence type="ECO:0000256" key="4">
    <source>
        <dbReference type="PROSITE-ProRule" id="PRU00169"/>
    </source>
</evidence>
<dbReference type="InterPro" id="IPR011006">
    <property type="entry name" value="CheY-like_superfamily"/>
</dbReference>
<dbReference type="PANTHER" id="PTHR43214">
    <property type="entry name" value="TWO-COMPONENT RESPONSE REGULATOR"/>
    <property type="match status" value="1"/>
</dbReference>
<dbReference type="Gene3D" id="3.40.50.2300">
    <property type="match status" value="1"/>
</dbReference>
<dbReference type="InterPro" id="IPR001789">
    <property type="entry name" value="Sig_transdc_resp-reg_receiver"/>
</dbReference>
<evidence type="ECO:0000313" key="7">
    <source>
        <dbReference type="Proteomes" id="UP000605013"/>
    </source>
</evidence>
<dbReference type="PANTHER" id="PTHR43214:SF41">
    <property type="entry name" value="NITRATE_NITRITE RESPONSE REGULATOR PROTEIN NARP"/>
    <property type="match status" value="1"/>
</dbReference>